<evidence type="ECO:0000313" key="2">
    <source>
        <dbReference type="Proteomes" id="UP000800235"/>
    </source>
</evidence>
<accession>A0A9P4P3S7</accession>
<keyword evidence="2" id="KW-1185">Reference proteome</keyword>
<organism evidence="1 2">
    <name type="scientific">Tothia fuscella</name>
    <dbReference type="NCBI Taxonomy" id="1048955"/>
    <lineage>
        <taxon>Eukaryota</taxon>
        <taxon>Fungi</taxon>
        <taxon>Dikarya</taxon>
        <taxon>Ascomycota</taxon>
        <taxon>Pezizomycotina</taxon>
        <taxon>Dothideomycetes</taxon>
        <taxon>Pleosporomycetidae</taxon>
        <taxon>Venturiales</taxon>
        <taxon>Cylindrosympodiaceae</taxon>
        <taxon>Tothia</taxon>
    </lineage>
</organism>
<protein>
    <submittedName>
        <fullName evidence="1">Uncharacterized protein</fullName>
    </submittedName>
</protein>
<name>A0A9P4P3S7_9PEZI</name>
<dbReference type="AlphaFoldDB" id="A0A9P4P3S7"/>
<dbReference type="Proteomes" id="UP000800235">
    <property type="component" value="Unassembled WGS sequence"/>
</dbReference>
<comment type="caution">
    <text evidence="1">The sequence shown here is derived from an EMBL/GenBank/DDBJ whole genome shotgun (WGS) entry which is preliminary data.</text>
</comment>
<evidence type="ECO:0000313" key="1">
    <source>
        <dbReference type="EMBL" id="KAF2436061.1"/>
    </source>
</evidence>
<dbReference type="EMBL" id="MU007011">
    <property type="protein sequence ID" value="KAF2436061.1"/>
    <property type="molecule type" value="Genomic_DNA"/>
</dbReference>
<reference evidence="1" key="1">
    <citation type="journal article" date="2020" name="Stud. Mycol.">
        <title>101 Dothideomycetes genomes: a test case for predicting lifestyles and emergence of pathogens.</title>
        <authorList>
            <person name="Haridas S."/>
            <person name="Albert R."/>
            <person name="Binder M."/>
            <person name="Bloem J."/>
            <person name="Labutti K."/>
            <person name="Salamov A."/>
            <person name="Andreopoulos B."/>
            <person name="Baker S."/>
            <person name="Barry K."/>
            <person name="Bills G."/>
            <person name="Bluhm B."/>
            <person name="Cannon C."/>
            <person name="Castanera R."/>
            <person name="Culley D."/>
            <person name="Daum C."/>
            <person name="Ezra D."/>
            <person name="Gonzalez J."/>
            <person name="Henrissat B."/>
            <person name="Kuo A."/>
            <person name="Liang C."/>
            <person name="Lipzen A."/>
            <person name="Lutzoni F."/>
            <person name="Magnuson J."/>
            <person name="Mondo S."/>
            <person name="Nolan M."/>
            <person name="Ohm R."/>
            <person name="Pangilinan J."/>
            <person name="Park H.-J."/>
            <person name="Ramirez L."/>
            <person name="Alfaro M."/>
            <person name="Sun H."/>
            <person name="Tritt A."/>
            <person name="Yoshinaga Y."/>
            <person name="Zwiers L.-H."/>
            <person name="Turgeon B."/>
            <person name="Goodwin S."/>
            <person name="Spatafora J."/>
            <person name="Crous P."/>
            <person name="Grigoriev I."/>
        </authorList>
    </citation>
    <scope>NUCLEOTIDE SEQUENCE</scope>
    <source>
        <strain evidence="1">CBS 130266</strain>
    </source>
</reference>
<proteinExistence type="predicted"/>
<gene>
    <name evidence="1" type="ORF">EJ08DRAFT_224497</name>
</gene>
<sequence>MGVLSSLQHIQYDIITRRSWCSRSCLRNRLLTPVCCRRQRQGLFLHIQQLPRLITYAGKHIYCTNNKIHITFKTNFFTHPITTTTMVSIAALEIAITALDTFILTQQVEQDCETCFLHYLYPNNPEYAELDFHETPWEPSPSKMRKRVEKYRNKWKGRKGQAVMRARWFLVMFTWPGMYFPGVRGGY</sequence>